<dbReference type="Proteomes" id="UP000280197">
    <property type="component" value="Chromosome"/>
</dbReference>
<gene>
    <name evidence="3" type="ORF">EJC51_39715</name>
</gene>
<dbReference type="InterPro" id="IPR008928">
    <property type="entry name" value="6-hairpin_glycosidase_sf"/>
</dbReference>
<organism evidence="3 4">
    <name type="scientific">Streptomyces aquilus</name>
    <dbReference type="NCBI Taxonomy" id="2548456"/>
    <lineage>
        <taxon>Bacteria</taxon>
        <taxon>Bacillati</taxon>
        <taxon>Actinomycetota</taxon>
        <taxon>Actinomycetes</taxon>
        <taxon>Kitasatosporales</taxon>
        <taxon>Streptomycetaceae</taxon>
        <taxon>Streptomyces</taxon>
    </lineage>
</organism>
<feature type="region of interest" description="Disordered" evidence="1">
    <location>
        <begin position="1"/>
        <end position="27"/>
    </location>
</feature>
<dbReference type="AlphaFoldDB" id="A0A3S9IBB8"/>
<dbReference type="PANTHER" id="PTHR31616">
    <property type="entry name" value="TREHALASE"/>
    <property type="match status" value="1"/>
</dbReference>
<name>A0A3S9IBB8_9ACTN</name>
<keyword evidence="4" id="KW-1185">Reference proteome</keyword>
<evidence type="ECO:0000313" key="4">
    <source>
        <dbReference type="Proteomes" id="UP000280197"/>
    </source>
</evidence>
<evidence type="ECO:0000259" key="2">
    <source>
        <dbReference type="Pfam" id="PF00723"/>
    </source>
</evidence>
<dbReference type="PANTHER" id="PTHR31616:SF0">
    <property type="entry name" value="GLUCAN 1,4-ALPHA-GLUCOSIDASE"/>
    <property type="match status" value="1"/>
</dbReference>
<accession>A0A3S9IBB8</accession>
<dbReference type="Gene3D" id="1.50.10.10">
    <property type="match status" value="1"/>
</dbReference>
<evidence type="ECO:0000256" key="1">
    <source>
        <dbReference type="SAM" id="MobiDB-lite"/>
    </source>
</evidence>
<dbReference type="KEGG" id="saqu:EJC51_39715"/>
<dbReference type="GO" id="GO:0004553">
    <property type="term" value="F:hydrolase activity, hydrolyzing O-glycosyl compounds"/>
    <property type="evidence" value="ECO:0007669"/>
    <property type="project" value="TreeGrafter"/>
</dbReference>
<protein>
    <recommendedName>
        <fullName evidence="2">GH15-like domain-containing protein</fullName>
    </recommendedName>
</protein>
<dbReference type="Pfam" id="PF00723">
    <property type="entry name" value="Glyco_hydro_15"/>
    <property type="match status" value="1"/>
</dbReference>
<proteinExistence type="predicted"/>
<dbReference type="GO" id="GO:0005975">
    <property type="term" value="P:carbohydrate metabolic process"/>
    <property type="evidence" value="ECO:0007669"/>
    <property type="project" value="InterPro"/>
</dbReference>
<feature type="domain" description="GH15-like" evidence="2">
    <location>
        <begin position="85"/>
        <end position="126"/>
    </location>
</feature>
<dbReference type="InterPro" id="IPR012341">
    <property type="entry name" value="6hp_glycosidase-like_sf"/>
</dbReference>
<dbReference type="SUPFAM" id="SSF48208">
    <property type="entry name" value="Six-hairpin glycosidases"/>
    <property type="match status" value="1"/>
</dbReference>
<dbReference type="EMBL" id="CP034463">
    <property type="protein sequence ID" value="AZP21676.1"/>
    <property type="molecule type" value="Genomic_DNA"/>
</dbReference>
<reference evidence="3 4" key="1">
    <citation type="submission" date="2018-12" db="EMBL/GenBank/DDBJ databases">
        <authorList>
            <person name="Li K."/>
        </authorList>
    </citation>
    <scope>NUCLEOTIDE SEQUENCE [LARGE SCALE GENOMIC DNA]</scope>
    <source>
        <strain evidence="4">CR22</strain>
    </source>
</reference>
<sequence length="153" mass="16576">MVPKIRRPSAPNGCTAYAPSPPAHPVRCTSDRWRSLHDDVRRQILKEGWDPRWKAFVQSYGSPALDAPARTPAATGQLPRARAAFERVLAVRNDVGLLSEQWDPDAGRQLGNAPQAFSHIALVETAFMLTSPSAEALTVSRSDAAPTPRTPAG</sequence>
<dbReference type="InterPro" id="IPR011613">
    <property type="entry name" value="GH15-like"/>
</dbReference>
<evidence type="ECO:0000313" key="3">
    <source>
        <dbReference type="EMBL" id="AZP21676.1"/>
    </source>
</evidence>